<feature type="domain" description="UFSP1/2/DUB catalytic" evidence="2">
    <location>
        <begin position="129"/>
        <end position="257"/>
    </location>
</feature>
<sequence length="266" mass="30549">MPAWLFNLISNKDGIVKTVNRIENGRSIKLEICPNIVPGVIPILAQMFAKDESTKIAYLCHPEVKQISKLKKEDDGIIYNSIKFPRARDLQRENSFYIRNTRIHRGCLGSWHKSSRSCRNGWYSWNKKVQAMFCRLGIASEVLEIRNRMPPELAFKQLLSMAQKYFSSCVVDVDSKIYNTSLPPIYLQHQGHSMTIIGYEERKDGSNNLLVFDPKFSDSQDMIMGIGSTIDNSHLLHTLKFYRKGANYLGKYNEFEIFKIANAALS</sequence>
<reference evidence="3 4" key="1">
    <citation type="journal article" date="2010" name="Science">
        <title>Genome expansion and gene loss in powdery mildew fungi reveal tradeoffs in extreme parasitism.</title>
        <authorList>
            <person name="Spanu P.D."/>
            <person name="Abbott J.C."/>
            <person name="Amselem J."/>
            <person name="Burgis T.A."/>
            <person name="Soanes D.M."/>
            <person name="Stueber K."/>
            <person name="Ver Loren van Themaat E."/>
            <person name="Brown J.K.M."/>
            <person name="Butcher S.A."/>
            <person name="Gurr S.J."/>
            <person name="Lebrun M.-H."/>
            <person name="Ridout C.J."/>
            <person name="Schulze-Lefert P."/>
            <person name="Talbot N.J."/>
            <person name="Ahmadinejad N."/>
            <person name="Ametz C."/>
            <person name="Barton G.R."/>
            <person name="Benjdia M."/>
            <person name="Bidzinski P."/>
            <person name="Bindschedler L.V."/>
            <person name="Both M."/>
            <person name="Brewer M.T."/>
            <person name="Cadle-Davidson L."/>
            <person name="Cadle-Davidson M.M."/>
            <person name="Collemare J."/>
            <person name="Cramer R."/>
            <person name="Frenkel O."/>
            <person name="Godfrey D."/>
            <person name="Harriman J."/>
            <person name="Hoede C."/>
            <person name="King B.C."/>
            <person name="Klages S."/>
            <person name="Kleemann J."/>
            <person name="Knoll D."/>
            <person name="Koti P.S."/>
            <person name="Kreplak J."/>
            <person name="Lopez-Ruiz F.J."/>
            <person name="Lu X."/>
            <person name="Maekawa T."/>
            <person name="Mahanil S."/>
            <person name="Micali C."/>
            <person name="Milgroom M.G."/>
            <person name="Montana G."/>
            <person name="Noir S."/>
            <person name="O'Connell R.J."/>
            <person name="Oberhaensli S."/>
            <person name="Parlange F."/>
            <person name="Pedersen C."/>
            <person name="Quesneville H."/>
            <person name="Reinhardt R."/>
            <person name="Rott M."/>
            <person name="Sacristan S."/>
            <person name="Schmidt S.M."/>
            <person name="Schoen M."/>
            <person name="Skamnioti P."/>
            <person name="Sommer H."/>
            <person name="Stephens A."/>
            <person name="Takahara H."/>
            <person name="Thordal-Christensen H."/>
            <person name="Vigouroux M."/>
            <person name="Wessling R."/>
            <person name="Wicker T."/>
            <person name="Panstruga R."/>
        </authorList>
    </citation>
    <scope>NUCLEOTIDE SEQUENCE [LARGE SCALE GENOMIC DNA]</scope>
    <source>
        <strain evidence="3">DH14</strain>
    </source>
</reference>
<dbReference type="HOGENOM" id="CLU_013053_0_0_1"/>
<keyword evidence="4" id="KW-1185">Reference proteome</keyword>
<dbReference type="Proteomes" id="UP000015441">
    <property type="component" value="Unassembled WGS sequence"/>
</dbReference>
<gene>
    <name evidence="3" type="ORF">BGHDH14_bgh06864</name>
</gene>
<organism evidence="3 4">
    <name type="scientific">Blumeria graminis f. sp. hordei (strain DH14)</name>
    <name type="common">Barley powdery mildew</name>
    <name type="synonym">Oidium monilioides f. sp. hordei</name>
    <dbReference type="NCBI Taxonomy" id="546991"/>
    <lineage>
        <taxon>Eukaryota</taxon>
        <taxon>Fungi</taxon>
        <taxon>Dikarya</taxon>
        <taxon>Ascomycota</taxon>
        <taxon>Pezizomycotina</taxon>
        <taxon>Leotiomycetes</taxon>
        <taxon>Erysiphales</taxon>
        <taxon>Erysiphaceae</taxon>
        <taxon>Blumeria</taxon>
        <taxon>Blumeria hordei</taxon>
    </lineage>
</organism>
<dbReference type="eggNOG" id="KOG4696">
    <property type="taxonomic scope" value="Eukaryota"/>
</dbReference>
<dbReference type="EMBL" id="CAUH01003686">
    <property type="protein sequence ID" value="CCU77438.1"/>
    <property type="molecule type" value="Genomic_DNA"/>
</dbReference>
<dbReference type="STRING" id="546991.N1JHZ0"/>
<dbReference type="Gene3D" id="3.90.70.130">
    <property type="match status" value="1"/>
</dbReference>
<evidence type="ECO:0000259" key="2">
    <source>
        <dbReference type="Pfam" id="PF07910"/>
    </source>
</evidence>
<dbReference type="InterPro" id="IPR012462">
    <property type="entry name" value="UFSP1/2_DUB_cat"/>
</dbReference>
<dbReference type="GO" id="GO:0016787">
    <property type="term" value="F:hydrolase activity"/>
    <property type="evidence" value="ECO:0007669"/>
    <property type="project" value="UniProtKB-KW"/>
</dbReference>
<proteinExistence type="predicted"/>
<dbReference type="OrthoDB" id="288987at2759"/>
<protein>
    <recommendedName>
        <fullName evidence="2">UFSP1/2/DUB catalytic domain-containing protein</fullName>
    </recommendedName>
</protein>
<evidence type="ECO:0000313" key="3">
    <source>
        <dbReference type="EMBL" id="CCU77438.1"/>
    </source>
</evidence>
<keyword evidence="1" id="KW-0378">Hydrolase</keyword>
<evidence type="ECO:0000313" key="4">
    <source>
        <dbReference type="Proteomes" id="UP000015441"/>
    </source>
</evidence>
<dbReference type="InParanoid" id="N1JHZ0"/>
<dbReference type="AlphaFoldDB" id="N1JHZ0"/>
<accession>N1JHZ0</accession>
<evidence type="ECO:0000256" key="1">
    <source>
        <dbReference type="ARBA" id="ARBA00022801"/>
    </source>
</evidence>
<dbReference type="Pfam" id="PF07910">
    <property type="entry name" value="Peptidase_C78"/>
    <property type="match status" value="1"/>
</dbReference>
<name>N1JHZ0_BLUG1</name>
<comment type="caution">
    <text evidence="3">The sequence shown here is derived from an EMBL/GenBank/DDBJ whole genome shotgun (WGS) entry which is preliminary data.</text>
</comment>